<comment type="caution">
    <text evidence="8">The sequence shown here is derived from an EMBL/GenBank/DDBJ whole genome shotgun (WGS) entry which is preliminary data.</text>
</comment>
<feature type="active site" evidence="3">
    <location>
        <position position="35"/>
    </location>
</feature>
<keyword evidence="5" id="KW-0378">Hydrolase</keyword>
<feature type="compositionally biased region" description="Polar residues" evidence="6">
    <location>
        <begin position="111"/>
        <end position="127"/>
    </location>
</feature>
<evidence type="ECO:0000259" key="7">
    <source>
        <dbReference type="PROSITE" id="PS51767"/>
    </source>
</evidence>
<evidence type="ECO:0000313" key="9">
    <source>
        <dbReference type="Proteomes" id="UP000717515"/>
    </source>
</evidence>
<comment type="similarity">
    <text evidence="1 5">Belongs to the peptidase A1 family.</text>
</comment>
<dbReference type="PANTHER" id="PTHR47966:SF51">
    <property type="entry name" value="BETA-SITE APP-CLEAVING ENZYME, ISOFORM A-RELATED"/>
    <property type="match status" value="1"/>
</dbReference>
<dbReference type="InterPro" id="IPR033121">
    <property type="entry name" value="PEPTIDASE_A1"/>
</dbReference>
<feature type="domain" description="Peptidase A1" evidence="7">
    <location>
        <begin position="17"/>
        <end position="373"/>
    </location>
</feature>
<dbReference type="InterPro" id="IPR034164">
    <property type="entry name" value="Pepsin-like_dom"/>
</dbReference>
<evidence type="ECO:0000256" key="1">
    <source>
        <dbReference type="ARBA" id="ARBA00007447"/>
    </source>
</evidence>
<evidence type="ECO:0000256" key="6">
    <source>
        <dbReference type="SAM" id="MobiDB-lite"/>
    </source>
</evidence>
<name>A0A9P8CX77_MORAP</name>
<gene>
    <name evidence="8" type="ORF">KVV02_004514</name>
</gene>
<reference evidence="8" key="1">
    <citation type="submission" date="2021-07" db="EMBL/GenBank/DDBJ databases">
        <title>Draft genome of Mortierella alpina, strain LL118, isolated from an aspen leaf litter sample.</title>
        <authorList>
            <person name="Yang S."/>
            <person name="Vinatzer B.A."/>
        </authorList>
    </citation>
    <scope>NUCLEOTIDE SEQUENCE</scope>
    <source>
        <strain evidence="8">LL118</strain>
    </source>
</reference>
<evidence type="ECO:0000256" key="5">
    <source>
        <dbReference type="RuleBase" id="RU000454"/>
    </source>
</evidence>
<dbReference type="PRINTS" id="PR00792">
    <property type="entry name" value="PEPSIN"/>
</dbReference>
<dbReference type="SUPFAM" id="SSF50630">
    <property type="entry name" value="Acid proteases"/>
    <property type="match status" value="1"/>
</dbReference>
<keyword evidence="4" id="KW-1015">Disulfide bond</keyword>
<evidence type="ECO:0000256" key="4">
    <source>
        <dbReference type="PIRSR" id="PIRSR601461-2"/>
    </source>
</evidence>
<organism evidence="8 9">
    <name type="scientific">Mortierella alpina</name>
    <name type="common">Oleaginous fungus</name>
    <name type="synonym">Mortierella renispora</name>
    <dbReference type="NCBI Taxonomy" id="64518"/>
    <lineage>
        <taxon>Eukaryota</taxon>
        <taxon>Fungi</taxon>
        <taxon>Fungi incertae sedis</taxon>
        <taxon>Mucoromycota</taxon>
        <taxon>Mortierellomycotina</taxon>
        <taxon>Mortierellomycetes</taxon>
        <taxon>Mortierellales</taxon>
        <taxon>Mortierellaceae</taxon>
        <taxon>Mortierella</taxon>
    </lineage>
</organism>
<accession>A0A9P8CX77</accession>
<dbReference type="InterPro" id="IPR001969">
    <property type="entry name" value="Aspartic_peptidase_AS"/>
</dbReference>
<dbReference type="Pfam" id="PF00026">
    <property type="entry name" value="Asp"/>
    <property type="match status" value="2"/>
</dbReference>
<evidence type="ECO:0000313" key="8">
    <source>
        <dbReference type="EMBL" id="KAG9321939.1"/>
    </source>
</evidence>
<feature type="disulfide bond" evidence="4">
    <location>
        <begin position="48"/>
        <end position="55"/>
    </location>
</feature>
<feature type="active site" evidence="3">
    <location>
        <position position="262"/>
    </location>
</feature>
<dbReference type="PROSITE" id="PS00141">
    <property type="entry name" value="ASP_PROTEASE"/>
    <property type="match status" value="1"/>
</dbReference>
<dbReference type="Proteomes" id="UP000717515">
    <property type="component" value="Unassembled WGS sequence"/>
</dbReference>
<dbReference type="GO" id="GO:0004190">
    <property type="term" value="F:aspartic-type endopeptidase activity"/>
    <property type="evidence" value="ECO:0007669"/>
    <property type="project" value="UniProtKB-KW"/>
</dbReference>
<dbReference type="Gene3D" id="2.40.70.10">
    <property type="entry name" value="Acid Proteases"/>
    <property type="match status" value="2"/>
</dbReference>
<keyword evidence="2 5" id="KW-0064">Aspartyl protease</keyword>
<dbReference type="PROSITE" id="PS51767">
    <property type="entry name" value="PEPTIDASE_A1"/>
    <property type="match status" value="1"/>
</dbReference>
<dbReference type="PANTHER" id="PTHR47966">
    <property type="entry name" value="BETA-SITE APP-CLEAVING ENZYME, ISOFORM A-RELATED"/>
    <property type="match status" value="1"/>
</dbReference>
<feature type="region of interest" description="Disordered" evidence="6">
    <location>
        <begin position="111"/>
        <end position="134"/>
    </location>
</feature>
<dbReference type="CDD" id="cd05471">
    <property type="entry name" value="pepsin_like"/>
    <property type="match status" value="1"/>
</dbReference>
<evidence type="ECO:0000256" key="3">
    <source>
        <dbReference type="PIRSR" id="PIRSR601461-1"/>
    </source>
</evidence>
<dbReference type="EMBL" id="JAIFTL010000175">
    <property type="protein sequence ID" value="KAG9321939.1"/>
    <property type="molecule type" value="Genomic_DNA"/>
</dbReference>
<evidence type="ECO:0000256" key="2">
    <source>
        <dbReference type="ARBA" id="ARBA00022750"/>
    </source>
</evidence>
<proteinExistence type="inferred from homology"/>
<protein>
    <recommendedName>
        <fullName evidence="7">Peptidase A1 domain-containing protein</fullName>
    </recommendedName>
</protein>
<dbReference type="InterPro" id="IPR001461">
    <property type="entry name" value="Aspartic_peptidase_A1"/>
</dbReference>
<keyword evidence="5" id="KW-0645">Protease</keyword>
<dbReference type="InterPro" id="IPR021109">
    <property type="entry name" value="Peptidase_aspartic_dom_sf"/>
</dbReference>
<sequence>MTAFTNNADALYRIPLITDGPWLGTPPQAFNMMLDTGSSLSWIQSIACSESSLLCNLAPKFNISYSSTLHYLPESITVKYTEGVIETQLVSDVVTLGASINMRATSSAAESKPVNSSAAVQSTSSDTPGPVPLQGIRTFGLTKDVSGDSYLMSKEKSVPGFLGASQRRFETESDYATHIFSEVVRELPSPVFTLAFTDTWGTLTLGGTDPFFSSAPLTWIKTLPDEAAWVTRLSSRIEMTRGSMDDRLLGHVETGLDRVWFDSGTTFIWGDERAIGPLNALIGADSVTGQIDCSRVPLLGNIVFSIGGSESNPVMRLELSPNEYIVGKVNSRRCFSALNASSPNKNHWVFGLHLLRGYYTAYHYGYDGLIGIGNNKYALRYSREKKWGADKTH</sequence>
<dbReference type="AlphaFoldDB" id="A0A9P8CX77"/>
<dbReference type="GO" id="GO:0006508">
    <property type="term" value="P:proteolysis"/>
    <property type="evidence" value="ECO:0007669"/>
    <property type="project" value="UniProtKB-KW"/>
</dbReference>